<dbReference type="Pfam" id="PF20142">
    <property type="entry name" value="Scaffold"/>
    <property type="match status" value="1"/>
</dbReference>
<protein>
    <submittedName>
        <fullName evidence="9">Murein L,D-transpeptidase YcbB/YkuD</fullName>
    </submittedName>
</protein>
<dbReference type="InterPro" id="IPR036365">
    <property type="entry name" value="PGBD-like_sf"/>
</dbReference>
<comment type="pathway">
    <text evidence="1 7">Cell wall biogenesis; peptidoglycan biosynthesis.</text>
</comment>
<dbReference type="InterPro" id="IPR045380">
    <property type="entry name" value="LD_TPept_scaffold_dom"/>
</dbReference>
<dbReference type="Pfam" id="PF01471">
    <property type="entry name" value="PG_binding_1"/>
    <property type="match status" value="1"/>
</dbReference>
<accession>A0A495MIM6</accession>
<evidence type="ECO:0000313" key="9">
    <source>
        <dbReference type="EMBL" id="RKS25851.1"/>
    </source>
</evidence>
<evidence type="ECO:0000256" key="5">
    <source>
        <dbReference type="ARBA" id="ARBA00022984"/>
    </source>
</evidence>
<name>A0A495MIM6_9FLAO</name>
<proteinExistence type="inferred from homology"/>
<dbReference type="Pfam" id="PF03734">
    <property type="entry name" value="YkuD"/>
    <property type="match status" value="1"/>
</dbReference>
<dbReference type="OrthoDB" id="9778545at2"/>
<feature type="active site" description="Proton donor/acceptor" evidence="7">
    <location>
        <position position="431"/>
    </location>
</feature>
<dbReference type="InterPro" id="IPR052905">
    <property type="entry name" value="LD-transpeptidase_YkuD-like"/>
</dbReference>
<dbReference type="GO" id="GO:0009252">
    <property type="term" value="P:peptidoglycan biosynthetic process"/>
    <property type="evidence" value="ECO:0007669"/>
    <property type="project" value="UniProtKB-UniPathway"/>
</dbReference>
<dbReference type="SUPFAM" id="SSF141523">
    <property type="entry name" value="L,D-transpeptidase catalytic domain-like"/>
    <property type="match status" value="1"/>
</dbReference>
<dbReference type="InterPro" id="IPR005490">
    <property type="entry name" value="LD_TPept_cat_dom"/>
</dbReference>
<dbReference type="UniPathway" id="UPA00219"/>
<keyword evidence="5 7" id="KW-0573">Peptidoglycan synthesis</keyword>
<evidence type="ECO:0000256" key="7">
    <source>
        <dbReference type="PROSITE-ProRule" id="PRU01373"/>
    </source>
</evidence>
<evidence type="ECO:0000256" key="4">
    <source>
        <dbReference type="ARBA" id="ARBA00022960"/>
    </source>
</evidence>
<evidence type="ECO:0000256" key="1">
    <source>
        <dbReference type="ARBA" id="ARBA00004752"/>
    </source>
</evidence>
<dbReference type="GO" id="GO:0071555">
    <property type="term" value="P:cell wall organization"/>
    <property type="evidence" value="ECO:0007669"/>
    <property type="project" value="UniProtKB-UniRule"/>
</dbReference>
<gene>
    <name evidence="9" type="ORF">CLV94_0897</name>
</gene>
<dbReference type="Gene3D" id="2.40.440.10">
    <property type="entry name" value="L,D-transpeptidase catalytic domain-like"/>
    <property type="match status" value="1"/>
</dbReference>
<comment type="similarity">
    <text evidence="2">Belongs to the YkuD family.</text>
</comment>
<evidence type="ECO:0000256" key="2">
    <source>
        <dbReference type="ARBA" id="ARBA00005992"/>
    </source>
</evidence>
<evidence type="ECO:0000256" key="3">
    <source>
        <dbReference type="ARBA" id="ARBA00022679"/>
    </source>
</evidence>
<reference evidence="9 10" key="1">
    <citation type="submission" date="2018-10" db="EMBL/GenBank/DDBJ databases">
        <title>Genomic Encyclopedia of Archaeal and Bacterial Type Strains, Phase II (KMG-II): from individual species to whole genera.</title>
        <authorList>
            <person name="Goeker M."/>
        </authorList>
    </citation>
    <scope>NUCLEOTIDE SEQUENCE [LARGE SCALE GENOMIC DNA]</scope>
    <source>
        <strain evidence="9 10">DSM 29537</strain>
    </source>
</reference>
<dbReference type="InterPro" id="IPR038063">
    <property type="entry name" value="Transpep_catalytic_dom"/>
</dbReference>
<evidence type="ECO:0000259" key="8">
    <source>
        <dbReference type="PROSITE" id="PS52029"/>
    </source>
</evidence>
<keyword evidence="4 7" id="KW-0133">Cell shape</keyword>
<keyword evidence="3" id="KW-0808">Transferase</keyword>
<dbReference type="Proteomes" id="UP000277579">
    <property type="component" value="Unassembled WGS sequence"/>
</dbReference>
<keyword evidence="6 7" id="KW-0961">Cell wall biogenesis/degradation</keyword>
<dbReference type="SUPFAM" id="SSF47090">
    <property type="entry name" value="PGBD-like"/>
    <property type="match status" value="1"/>
</dbReference>
<dbReference type="Gene3D" id="1.10.101.10">
    <property type="entry name" value="PGBD-like superfamily/PGBD"/>
    <property type="match status" value="1"/>
</dbReference>
<sequence>MYRFVLITTLFLLLVSCKDKEIAYAEPSKKDVAKTAENAIKRYAVDSTYVATFENDSLTSFYKMNGFQTVWNTPKNRTVIIDALLRADQEGLDPTEYNVKDLNRYGENITALTDKEIAGYDVLMTLSIQKYLRHLTQGKLNPRELYTDWDLAQNKADINQMLTTAANGDSLQIIIEKAKPTHIVYKKLKDALILINTFPTDTLKKIEIAVKLKVNDTSSSLINIKKRLMYWRDLKAPDSLTSLYDPETAKAIKRFQLRHGLAADGVIGSGTVMALNTTKNTRKEQIIANLERWRWFPREMGEHYIIANIPDYKLHTIFKKDTTRTHNIIVGTSKRKTPILSSKLSYAVFNPTWTVPPTILKEDIIPATTKNRNYLASKNITVYDKNGKEISASSWNPEKALNYRYVQSPGTYNSLGMVKIIFPNNFTVYLHDTNHREYFDKTNRSLSSGCVRVQNPLELTEYLLDDKANWSLEKITETLKREKTQSAKIKNEIYIYQLYWTAWSHDNILQFRPDIYTLDSELYSKLRN</sequence>
<dbReference type="InterPro" id="IPR002477">
    <property type="entry name" value="Peptidoglycan-bd-like"/>
</dbReference>
<dbReference type="EMBL" id="RBLC01000001">
    <property type="protein sequence ID" value="RKS25851.1"/>
    <property type="molecule type" value="Genomic_DNA"/>
</dbReference>
<organism evidence="9 10">
    <name type="scientific">Flavobacterium endophyticum</name>
    <dbReference type="NCBI Taxonomy" id="1540163"/>
    <lineage>
        <taxon>Bacteria</taxon>
        <taxon>Pseudomonadati</taxon>
        <taxon>Bacteroidota</taxon>
        <taxon>Flavobacteriia</taxon>
        <taxon>Flavobacteriales</taxon>
        <taxon>Flavobacteriaceae</taxon>
        <taxon>Flavobacterium</taxon>
    </lineage>
</organism>
<dbReference type="PANTHER" id="PTHR41533:SF2">
    <property type="entry name" value="BLR7131 PROTEIN"/>
    <property type="match status" value="1"/>
</dbReference>
<dbReference type="RefSeq" id="WP_121375221.1">
    <property type="nucleotide sequence ID" value="NZ_RBLC01000001.1"/>
</dbReference>
<feature type="domain" description="L,D-TPase catalytic" evidence="8">
    <location>
        <begin position="303"/>
        <end position="496"/>
    </location>
</feature>
<dbReference type="AlphaFoldDB" id="A0A495MIM6"/>
<keyword evidence="10" id="KW-1185">Reference proteome</keyword>
<dbReference type="GO" id="GO:0016740">
    <property type="term" value="F:transferase activity"/>
    <property type="evidence" value="ECO:0007669"/>
    <property type="project" value="UniProtKB-KW"/>
</dbReference>
<dbReference type="InterPro" id="IPR036366">
    <property type="entry name" value="PGBDSf"/>
</dbReference>
<evidence type="ECO:0000256" key="6">
    <source>
        <dbReference type="ARBA" id="ARBA00023316"/>
    </source>
</evidence>
<evidence type="ECO:0000313" key="10">
    <source>
        <dbReference type="Proteomes" id="UP000277579"/>
    </source>
</evidence>
<dbReference type="CDD" id="cd16913">
    <property type="entry name" value="YkuD_like"/>
    <property type="match status" value="1"/>
</dbReference>
<dbReference type="PROSITE" id="PS51257">
    <property type="entry name" value="PROKAR_LIPOPROTEIN"/>
    <property type="match status" value="1"/>
</dbReference>
<dbReference type="GO" id="GO:0008360">
    <property type="term" value="P:regulation of cell shape"/>
    <property type="evidence" value="ECO:0007669"/>
    <property type="project" value="UniProtKB-UniRule"/>
</dbReference>
<dbReference type="PROSITE" id="PS52029">
    <property type="entry name" value="LD_TPASE"/>
    <property type="match status" value="1"/>
</dbReference>
<dbReference type="PANTHER" id="PTHR41533">
    <property type="entry name" value="L,D-TRANSPEPTIDASE HI_1667-RELATED"/>
    <property type="match status" value="1"/>
</dbReference>
<comment type="caution">
    <text evidence="9">The sequence shown here is derived from an EMBL/GenBank/DDBJ whole genome shotgun (WGS) entry which is preliminary data.</text>
</comment>
<dbReference type="GO" id="GO:0004180">
    <property type="term" value="F:carboxypeptidase activity"/>
    <property type="evidence" value="ECO:0007669"/>
    <property type="project" value="UniProtKB-ARBA"/>
</dbReference>
<feature type="active site" description="Nucleophile" evidence="7">
    <location>
        <position position="450"/>
    </location>
</feature>